<dbReference type="NCBIfam" id="TIGR00231">
    <property type="entry name" value="small_GTP"/>
    <property type="match status" value="1"/>
</dbReference>
<dbReference type="InterPro" id="IPR005225">
    <property type="entry name" value="Small_GTP-bd"/>
</dbReference>
<evidence type="ECO:0000256" key="7">
    <source>
        <dbReference type="PIRSR" id="PIRSR606689-2"/>
    </source>
</evidence>
<dbReference type="PRINTS" id="PR00328">
    <property type="entry name" value="SAR1GTPBP"/>
</dbReference>
<gene>
    <name evidence="9" type="ORF">R1sor_027549</name>
</gene>
<protein>
    <submittedName>
        <fullName evidence="9">Uncharacterized protein</fullName>
    </submittedName>
</protein>
<dbReference type="AlphaFoldDB" id="A0ABD3GFZ8"/>
<feature type="binding site" evidence="6">
    <location>
        <begin position="136"/>
        <end position="139"/>
    </location>
    <ligand>
        <name>GTP</name>
        <dbReference type="ChEBI" id="CHEBI:37565"/>
    </ligand>
</feature>
<dbReference type="Proteomes" id="UP001633002">
    <property type="component" value="Unassembled WGS sequence"/>
</dbReference>
<dbReference type="SMART" id="SM00177">
    <property type="entry name" value="ARF"/>
    <property type="match status" value="1"/>
</dbReference>
<keyword evidence="2" id="KW-0519">Myristate</keyword>
<dbReference type="InterPro" id="IPR027417">
    <property type="entry name" value="P-loop_NTPase"/>
</dbReference>
<dbReference type="PROSITE" id="PS51417">
    <property type="entry name" value="ARF"/>
    <property type="match status" value="1"/>
</dbReference>
<dbReference type="InterPro" id="IPR006689">
    <property type="entry name" value="Small_GTPase_ARF/SAR"/>
</dbReference>
<dbReference type="EMBL" id="JBJQOH010000008">
    <property type="protein sequence ID" value="KAL3677601.1"/>
    <property type="molecule type" value="Genomic_DNA"/>
</dbReference>
<dbReference type="CDD" id="cd00878">
    <property type="entry name" value="Arf_Arl"/>
    <property type="match status" value="1"/>
</dbReference>
<evidence type="ECO:0000313" key="9">
    <source>
        <dbReference type="EMBL" id="KAL3677601.1"/>
    </source>
</evidence>
<dbReference type="Pfam" id="PF00025">
    <property type="entry name" value="Arf"/>
    <property type="match status" value="1"/>
</dbReference>
<name>A0ABD3GFZ8_9MARC</name>
<evidence type="ECO:0000256" key="1">
    <source>
        <dbReference type="ARBA" id="ARBA00010290"/>
    </source>
</evidence>
<organism evidence="9 10">
    <name type="scientific">Riccia sorocarpa</name>
    <dbReference type="NCBI Taxonomy" id="122646"/>
    <lineage>
        <taxon>Eukaryota</taxon>
        <taxon>Viridiplantae</taxon>
        <taxon>Streptophyta</taxon>
        <taxon>Embryophyta</taxon>
        <taxon>Marchantiophyta</taxon>
        <taxon>Marchantiopsida</taxon>
        <taxon>Marchantiidae</taxon>
        <taxon>Marchantiales</taxon>
        <taxon>Ricciaceae</taxon>
        <taxon>Riccia</taxon>
    </lineage>
</organism>
<feature type="binding site" evidence="6">
    <location>
        <begin position="30"/>
        <end position="37"/>
    </location>
    <ligand>
        <name>GTP</name>
        <dbReference type="ChEBI" id="CHEBI:37565"/>
    </ligand>
</feature>
<dbReference type="SMART" id="SM00178">
    <property type="entry name" value="SAR"/>
    <property type="match status" value="1"/>
</dbReference>
<accession>A0ABD3GFZ8</accession>
<dbReference type="GO" id="GO:0016192">
    <property type="term" value="P:vesicle-mediated transport"/>
    <property type="evidence" value="ECO:0007669"/>
    <property type="project" value="UniProtKB-KW"/>
</dbReference>
<evidence type="ECO:0000256" key="5">
    <source>
        <dbReference type="ARBA" id="ARBA00023134"/>
    </source>
</evidence>
<comment type="caution">
    <text evidence="9">The sequence shown here is derived from an EMBL/GenBank/DDBJ whole genome shotgun (WGS) entry which is preliminary data.</text>
</comment>
<evidence type="ECO:0000313" key="10">
    <source>
        <dbReference type="Proteomes" id="UP001633002"/>
    </source>
</evidence>
<evidence type="ECO:0000256" key="4">
    <source>
        <dbReference type="ARBA" id="ARBA00022892"/>
    </source>
</evidence>
<dbReference type="GO" id="GO:0005525">
    <property type="term" value="F:GTP binding"/>
    <property type="evidence" value="ECO:0007669"/>
    <property type="project" value="UniProtKB-KW"/>
</dbReference>
<keyword evidence="10" id="KW-1185">Reference proteome</keyword>
<feature type="binding site" evidence="7">
    <location>
        <position position="37"/>
    </location>
    <ligand>
        <name>Mg(2+)</name>
        <dbReference type="ChEBI" id="CHEBI:18420"/>
    </ligand>
</feature>
<keyword evidence="4" id="KW-0813">Transport</keyword>
<dbReference type="InterPro" id="IPR024156">
    <property type="entry name" value="Small_GTPase_ARF"/>
</dbReference>
<dbReference type="FunFam" id="3.40.50.300:FF:000412">
    <property type="entry name" value="ADP-ribosylation factor 1"/>
    <property type="match status" value="1"/>
</dbReference>
<feature type="binding site" evidence="7">
    <location>
        <position position="58"/>
    </location>
    <ligand>
        <name>Mg(2+)</name>
        <dbReference type="ChEBI" id="CHEBI:18420"/>
    </ligand>
</feature>
<keyword evidence="7" id="KW-0479">Metal-binding</keyword>
<evidence type="ECO:0000256" key="8">
    <source>
        <dbReference type="RuleBase" id="RU003925"/>
    </source>
</evidence>
<sequence length="227" mass="25180">MGQTIGVLDCIYENMLEKYGPWQRRVLMVGLDNAGKTTVLYTLQSQNGEKPAPPAPNTMGYNVEMVRHQGLMFSLWDLGGHSSNRVAWLQLLPETQGLIFVVDSNDKKRILEARDELHKLLKNDELSGVKLLVLANKQDLDDKLSTDEIIEKLQLRTLPLDLWWHVQECCATSGEGLSQGMDWLASALANPQGLPSGSGDHSGDVSSQMKYNGISQVAEVLDLLLVH</sequence>
<evidence type="ECO:0000256" key="2">
    <source>
        <dbReference type="ARBA" id="ARBA00022707"/>
    </source>
</evidence>
<dbReference type="Gene3D" id="3.40.50.300">
    <property type="entry name" value="P-loop containing nucleotide triphosphate hydrolases"/>
    <property type="match status" value="1"/>
</dbReference>
<feature type="binding site" evidence="6">
    <location>
        <position position="80"/>
    </location>
    <ligand>
        <name>GTP</name>
        <dbReference type="ChEBI" id="CHEBI:37565"/>
    </ligand>
</feature>
<keyword evidence="5 6" id="KW-0342">GTP-binding</keyword>
<keyword evidence="3 6" id="KW-0547">Nucleotide-binding</keyword>
<dbReference type="SUPFAM" id="SSF52540">
    <property type="entry name" value="P-loop containing nucleoside triphosphate hydrolases"/>
    <property type="match status" value="1"/>
</dbReference>
<dbReference type="GO" id="GO:0030010">
    <property type="term" value="P:establishment of cell polarity"/>
    <property type="evidence" value="ECO:0007669"/>
    <property type="project" value="UniProtKB-ARBA"/>
</dbReference>
<reference evidence="9 10" key="1">
    <citation type="submission" date="2024-09" db="EMBL/GenBank/DDBJ databases">
        <title>Chromosome-scale assembly of Riccia sorocarpa.</title>
        <authorList>
            <person name="Paukszto L."/>
        </authorList>
    </citation>
    <scope>NUCLEOTIDE SEQUENCE [LARGE SCALE GENOMIC DNA]</scope>
    <source>
        <strain evidence="9">LP-2024</strain>
        <tissue evidence="9">Aerial parts of the thallus</tissue>
    </source>
</reference>
<comment type="similarity">
    <text evidence="1 8">Belongs to the small GTPase superfamily. Arf family.</text>
</comment>
<proteinExistence type="inferred from homology"/>
<keyword evidence="4" id="KW-0931">ER-Golgi transport</keyword>
<evidence type="ECO:0000256" key="6">
    <source>
        <dbReference type="PIRSR" id="PIRSR606689-1"/>
    </source>
</evidence>
<dbReference type="PANTHER" id="PTHR11711">
    <property type="entry name" value="ADP RIBOSYLATION FACTOR-RELATED"/>
    <property type="match status" value="1"/>
</dbReference>
<keyword evidence="7" id="KW-0460">Magnesium</keyword>
<keyword evidence="2" id="KW-0449">Lipoprotein</keyword>
<evidence type="ECO:0000256" key="3">
    <source>
        <dbReference type="ARBA" id="ARBA00022741"/>
    </source>
</evidence>